<evidence type="ECO:0000256" key="1">
    <source>
        <dbReference type="ARBA" id="ARBA00004141"/>
    </source>
</evidence>
<evidence type="ECO:0000256" key="12">
    <source>
        <dbReference type="ARBA" id="ARBA00034036"/>
    </source>
</evidence>
<dbReference type="InterPro" id="IPR027417">
    <property type="entry name" value="P-loop_NTPase"/>
</dbReference>
<dbReference type="CDD" id="cd03263">
    <property type="entry name" value="ABC_subfamily_A"/>
    <property type="match status" value="2"/>
</dbReference>
<comment type="subcellular location">
    <subcellularLocation>
        <location evidence="1">Membrane</location>
        <topology evidence="1">Multi-pass membrane protein</topology>
    </subcellularLocation>
</comment>
<dbReference type="GO" id="GO:0005548">
    <property type="term" value="F:phospholipid transporter activity"/>
    <property type="evidence" value="ECO:0007669"/>
    <property type="project" value="UniProtKB-ARBA"/>
</dbReference>
<keyword evidence="11" id="KW-0325">Glycoprotein</keyword>
<evidence type="ECO:0000256" key="8">
    <source>
        <dbReference type="ARBA" id="ARBA00022989"/>
    </source>
</evidence>
<dbReference type="InterPro" id="IPR017871">
    <property type="entry name" value="ABC_transporter-like_CS"/>
</dbReference>
<feature type="transmembrane region" description="Helical" evidence="13">
    <location>
        <begin position="1655"/>
        <end position="1672"/>
    </location>
</feature>
<reference evidence="15" key="1">
    <citation type="submission" date="2025-08" db="UniProtKB">
        <authorList>
            <consortium name="Ensembl"/>
        </authorList>
    </citation>
    <scope>IDENTIFICATION</scope>
</reference>
<proteinExistence type="predicted"/>
<dbReference type="FunFam" id="3.40.50.300:FF:000232">
    <property type="entry name" value="ATP-binding cassette, sub-family A (ABC1), member 1"/>
    <property type="match status" value="1"/>
</dbReference>
<dbReference type="Pfam" id="PF23321">
    <property type="entry name" value="R1_ABCA1"/>
    <property type="match status" value="1"/>
</dbReference>
<dbReference type="SUPFAM" id="SSF52540">
    <property type="entry name" value="P-loop containing nucleoside triphosphate hydrolases"/>
    <property type="match status" value="2"/>
</dbReference>
<dbReference type="GO" id="GO:0016020">
    <property type="term" value="C:membrane"/>
    <property type="evidence" value="ECO:0007669"/>
    <property type="project" value="UniProtKB-SubCell"/>
</dbReference>
<organism evidence="15 16">
    <name type="scientific">Oncorhynchus tshawytscha</name>
    <name type="common">Chinook salmon</name>
    <name type="synonym">Salmo tshawytscha</name>
    <dbReference type="NCBI Taxonomy" id="74940"/>
    <lineage>
        <taxon>Eukaryota</taxon>
        <taxon>Metazoa</taxon>
        <taxon>Chordata</taxon>
        <taxon>Craniata</taxon>
        <taxon>Vertebrata</taxon>
        <taxon>Euteleostomi</taxon>
        <taxon>Actinopterygii</taxon>
        <taxon>Neopterygii</taxon>
        <taxon>Teleostei</taxon>
        <taxon>Protacanthopterygii</taxon>
        <taxon>Salmoniformes</taxon>
        <taxon>Salmonidae</taxon>
        <taxon>Salmoninae</taxon>
        <taxon>Oncorhynchus</taxon>
    </lineage>
</organism>
<evidence type="ECO:0000313" key="16">
    <source>
        <dbReference type="Proteomes" id="UP000694402"/>
    </source>
</evidence>
<name>A0A8C8GTQ1_ONCTS</name>
<dbReference type="PANTHER" id="PTHR19229">
    <property type="entry name" value="ATP-BINDING CASSETTE TRANSPORTER SUBFAMILY A ABCA"/>
    <property type="match status" value="1"/>
</dbReference>
<feature type="domain" description="ABC transporter" evidence="14">
    <location>
        <begin position="903"/>
        <end position="1134"/>
    </location>
</feature>
<gene>
    <name evidence="15" type="primary">LOC112215532</name>
</gene>
<evidence type="ECO:0000256" key="3">
    <source>
        <dbReference type="ARBA" id="ARBA00022553"/>
    </source>
</evidence>
<dbReference type="Ensembl" id="ENSOTST00005059108.2">
    <property type="protein sequence ID" value="ENSOTSP00005054264.2"/>
    <property type="gene ID" value="ENSOTSG00005025904.2"/>
</dbReference>
<dbReference type="EC" id="7.6.2.1" evidence="2"/>
<keyword evidence="5" id="KW-0547">Nucleotide-binding</keyword>
<reference evidence="15" key="2">
    <citation type="submission" date="2025-09" db="UniProtKB">
        <authorList>
            <consortium name="Ensembl"/>
        </authorList>
    </citation>
    <scope>IDENTIFICATION</scope>
</reference>
<dbReference type="PROSITE" id="PS50893">
    <property type="entry name" value="ABC_TRANSPORTER_2"/>
    <property type="match status" value="2"/>
</dbReference>
<keyword evidence="16" id="KW-1185">Reference proteome</keyword>
<feature type="transmembrane region" description="Helical" evidence="13">
    <location>
        <begin position="1714"/>
        <end position="1738"/>
    </location>
</feature>
<keyword evidence="4 13" id="KW-0812">Transmembrane</keyword>
<keyword evidence="6" id="KW-0067">ATP-binding</keyword>
<dbReference type="GO" id="GO:0016887">
    <property type="term" value="F:ATP hydrolysis activity"/>
    <property type="evidence" value="ECO:0007669"/>
    <property type="project" value="InterPro"/>
</dbReference>
<keyword evidence="10" id="KW-1015">Disulfide bond</keyword>
<dbReference type="InterPro" id="IPR003593">
    <property type="entry name" value="AAA+_ATPase"/>
</dbReference>
<evidence type="ECO:0000313" key="15">
    <source>
        <dbReference type="Ensembl" id="ENSOTSP00005054264.2"/>
    </source>
</evidence>
<feature type="transmembrane region" description="Helical" evidence="13">
    <location>
        <begin position="1684"/>
        <end position="1702"/>
    </location>
</feature>
<feature type="transmembrane region" description="Helical" evidence="13">
    <location>
        <begin position="747"/>
        <end position="767"/>
    </location>
</feature>
<dbReference type="GO" id="GO:0140359">
    <property type="term" value="F:ABC-type transporter activity"/>
    <property type="evidence" value="ECO:0007669"/>
    <property type="project" value="InterPro"/>
</dbReference>
<feature type="transmembrane region" description="Helical" evidence="13">
    <location>
        <begin position="25"/>
        <end position="42"/>
    </location>
</feature>
<evidence type="ECO:0000256" key="13">
    <source>
        <dbReference type="SAM" id="Phobius"/>
    </source>
</evidence>
<feature type="transmembrane region" description="Helical" evidence="13">
    <location>
        <begin position="682"/>
        <end position="706"/>
    </location>
</feature>
<keyword evidence="7" id="KW-1278">Translocase</keyword>
<keyword evidence="3" id="KW-0597">Phosphoprotein</keyword>
<dbReference type="InterPro" id="IPR003439">
    <property type="entry name" value="ABC_transporter-like_ATP-bd"/>
</dbReference>
<evidence type="ECO:0000256" key="10">
    <source>
        <dbReference type="ARBA" id="ARBA00023157"/>
    </source>
</evidence>
<keyword evidence="8 13" id="KW-1133">Transmembrane helix</keyword>
<evidence type="ECO:0000256" key="11">
    <source>
        <dbReference type="ARBA" id="ARBA00023180"/>
    </source>
</evidence>
<dbReference type="GO" id="GO:0140326">
    <property type="term" value="F:ATPase-coupled intramembrane lipid transporter activity"/>
    <property type="evidence" value="ECO:0007669"/>
    <property type="project" value="UniProtKB-EC"/>
</dbReference>
<protein>
    <recommendedName>
        <fullName evidence="2">P-type phospholipid transporter</fullName>
        <ecNumber evidence="2">7.6.2.1</ecNumber>
    </recommendedName>
</protein>
<evidence type="ECO:0000256" key="7">
    <source>
        <dbReference type="ARBA" id="ARBA00022967"/>
    </source>
</evidence>
<dbReference type="Gene3D" id="3.40.50.300">
    <property type="entry name" value="P-loop containing nucleotide triphosphate hydrolases"/>
    <property type="match status" value="2"/>
</dbReference>
<dbReference type="Pfam" id="PF12698">
    <property type="entry name" value="ABC2_membrane_3"/>
    <property type="match status" value="1"/>
</dbReference>
<evidence type="ECO:0000256" key="5">
    <source>
        <dbReference type="ARBA" id="ARBA00022741"/>
    </source>
</evidence>
<dbReference type="InterPro" id="IPR056264">
    <property type="entry name" value="R2_ABCA1-4-like"/>
</dbReference>
<feature type="transmembrane region" description="Helical" evidence="13">
    <location>
        <begin position="718"/>
        <end position="741"/>
    </location>
</feature>
<dbReference type="Proteomes" id="UP000694402">
    <property type="component" value="Unassembled WGS sequence"/>
</dbReference>
<dbReference type="FunFam" id="3.40.50.300:FF:000264">
    <property type="entry name" value="ATP-binding cassette, sub-family A (ABC1), member 1"/>
    <property type="match status" value="1"/>
</dbReference>
<dbReference type="InterPro" id="IPR026082">
    <property type="entry name" value="ABCA"/>
</dbReference>
<dbReference type="GeneTree" id="ENSGT00940000155624"/>
<dbReference type="Pfam" id="PF00005">
    <property type="entry name" value="ABC_tran"/>
    <property type="match status" value="2"/>
</dbReference>
<feature type="transmembrane region" description="Helical" evidence="13">
    <location>
        <begin position="1603"/>
        <end position="1625"/>
    </location>
</feature>
<dbReference type="GO" id="GO:0005524">
    <property type="term" value="F:ATP binding"/>
    <property type="evidence" value="ECO:0007669"/>
    <property type="project" value="UniProtKB-KW"/>
</dbReference>
<dbReference type="InterPro" id="IPR013525">
    <property type="entry name" value="ABC2_TM"/>
</dbReference>
<evidence type="ECO:0000256" key="2">
    <source>
        <dbReference type="ARBA" id="ARBA00012189"/>
    </source>
</evidence>
<evidence type="ECO:0000256" key="9">
    <source>
        <dbReference type="ARBA" id="ARBA00023136"/>
    </source>
</evidence>
<sequence>MGTGSQVRLLLWKNWTLRKRQKMRFFMEIMWPVVLFIGLVWLRTANPLYRQHECHFPNKAMPSTGILPWIQGIFCNANNPCFQYTTRGEGPGLVSNYNDSILARFYLDAQELLLSDPEFLQLGRLWRELFTMSTFMDTLRTSPEQVSGRGLKVEDILKDDETLTSFLLRDVPLSEFVVNELVNAKIRPEQFVFGVPDLHLKDIACSQTLLEQFIIFPSRRGLYRVHSSICALTPQRLQTIEDRLYANVDFFKLFRQLPRVLDNHSSGVDLHFWARVLSATYEKLREVGKHTRASKALVEVMSPLLQSQVGSPPSFRQLMGAVSSLVCGYMEGGFSRVASFNWYEDNNYKAFMGINDSTRGGQGQYIYDHTATPFCNDLMKELESNPITRIMWSSVKPMMMGKILYAPDSPAVRKIIRNANTTFEELERLRTMGRAWEEVGPQVWAFFQDSVQMNMIRDTIRNPTVRDYIDRSLQDTEFSSKHILNFLYNGPIEDRDYDMANFDWRNVFNFTDQVIRMMNQYGECLILDKFSGLNDEEQMTHRALSLMGESKFWAGLVFMDTYPWTTKVPPHVRFKIRMDIDSVERTNKIKDRYWDPGPRADPVDDLRYVWGGFAYLQDMIEHGIIRTQTGKDWPLGVYLQQMPYPCYVDDLFMLTLNRCFPIFMKELRLKETLKTMGVTNGVLWVTWFIDSFLMMAASTSLLTVIIMGGKVLNYSNPLILFLFLLTFTTATIMQCFLLSVFFNKANLAAACSGIIYFTLYLPHILCFAWQDRITKDDKIMAVLMSQVAFGFGTEYLSRYEEQGLGLQWDNIQTSPLEGDEYSFLTSISMMALDTVLYAVLAWYLDNVFPGQYGIGRPFYFPILPSYWLNSRPPKPKELEKPRFDNLPSHAYFEGEPAGLVEGVCVQNLVKVFGRGQKPAVDGLSITFYESQITAFLGHNGAGKTTTLSILTGMFPPTSGTASIYGKDIRTDMDTIRHSLGMCPQHNILFHHMTVEEHILFYSLLKGRSLSEAQLEVENMLEDLGLPHKRDEEAQNLSGGMQRKLSVAMAFVGGAKVVILDEPTSGVDPYSRRSIWDLLLKYRSGRTVILSTHHMDEADLLSDRVAIISQGRLHCCGSPLFLKNCFGAGFYLTLVRRMKYEGPRTKCDCTDECSCKCSTCTTITGLVHHHVPEARLIEAIGQELTYLLPNQGFQPRAYASLFRELEETLSDIGLSSFGVSDTSLEEIFLKVTADGEAKSGKTTQGNLKRGRSELYVFYKLCITEANRQGNSGGSEGSEGRGSRQVKGVCLVLKQLFALLIKRFHHATRSHKDFFAQIVLPASFLFVSLMFTTIVPPFGEYPSLTLSPWMYGRQFTFFRYFGEVLLNKPGFGTRCMVDEPLEDFPCNNITTEWEMPLLNPALIDMLDGPEWTAVNPSPGCQCSTPRKLTMLPVCPEGAGGITPPQRIQSTGDVVVDLTGRNISDYLVKTYPSLIKASLKSKYWVNEQRYGGISVGGQLPVLDVDPKTIQDAASQLGRLLNVTGVRLLKMSLVWIFTHFNSPVWYNNKGWHAMVAFMNVANNAILRANLPKDASLDVYGITTINHPLNLTKEQLSEVTVLSTSVDAMVAICVVFAMSFVPASFVLYLIQERVTQAKHLQFVSGVSPVIYWMANFLWDMVNYSISAALVVAIFMVFDKKCYTSPTNLQPLTALLMLYGWSVTPMMYPMSYIFSIPSTAYVSLSCINLFIGINSSAITFILDLFDSTALYKCNQLLKKMLLIFPHYCLGRGLIDMAMNQAVTDVYARFGEDFSLDPYSWDFVGKNLVFMAVEGFVYFIMNILIQYRFFLDHWITDCKTDPIMEEDVDVAQERERIYNGGSKNDILKIRDLTKTYMGKTKPAVDRICVGVSPGECFGLLGVNGAGKTTTFKMLTGDTDVSSGEASVTGHSILTNILDVHQNMGYCPQFDAIDDLLTGREHLHLYARLRGVPESEISKVADWAIQKLGLADYAGHTAGTYSGGNKRKLSTAIAMIGCPPLVLLDEPTTGMDPHSRRFLWNSIMSVIQDGRAVVLTSHSMEECEALCTRLAIMVNGTFQCLGTIQHLKYKFGDGYVVTMKIQASTPGCPPDLNPAEAFMESTFPGCVQREKHYNTLQYEIASSSLARIFQLVLANKDRLNIEDYTVSQTTLDQVFVNFAKQQSGEDDGMVLHPRAAGARRKEIKVTPLSCLGK</sequence>
<keyword evidence="9 13" id="KW-0472">Membrane</keyword>
<feature type="transmembrane region" description="Helical" evidence="13">
    <location>
        <begin position="823"/>
        <end position="844"/>
    </location>
</feature>
<dbReference type="PROSITE" id="PS00211">
    <property type="entry name" value="ABC_TRANSPORTER_1"/>
    <property type="match status" value="1"/>
</dbReference>
<comment type="catalytic activity">
    <reaction evidence="12">
        <text>ATP + H2O + phospholipidSide 1 = ADP + phosphate + phospholipidSide 2.</text>
        <dbReference type="EC" id="7.6.2.1"/>
    </reaction>
</comment>
<feature type="domain" description="ABC transporter" evidence="14">
    <location>
        <begin position="1860"/>
        <end position="2092"/>
    </location>
</feature>
<dbReference type="PANTHER" id="PTHR19229:SF190">
    <property type="entry name" value="RETINAL-SPECIFIC PHOSPHOLIPID-TRANSPORTING ATPASE ABCA4"/>
    <property type="match status" value="1"/>
</dbReference>
<evidence type="ECO:0000259" key="14">
    <source>
        <dbReference type="PROSITE" id="PS50893"/>
    </source>
</evidence>
<accession>A0A8C8GTQ1</accession>
<evidence type="ECO:0000256" key="6">
    <source>
        <dbReference type="ARBA" id="ARBA00022840"/>
    </source>
</evidence>
<evidence type="ECO:0000256" key="4">
    <source>
        <dbReference type="ARBA" id="ARBA00022692"/>
    </source>
</evidence>
<dbReference type="SMART" id="SM00382">
    <property type="entry name" value="AAA"/>
    <property type="match status" value="2"/>
</dbReference>
<feature type="transmembrane region" description="Helical" evidence="13">
    <location>
        <begin position="1801"/>
        <end position="1818"/>
    </location>
</feature>